<dbReference type="EMBL" id="DUJN01000005">
    <property type="protein sequence ID" value="HII61317.1"/>
    <property type="molecule type" value="Genomic_DNA"/>
</dbReference>
<reference evidence="2" key="1">
    <citation type="journal article" date="2020" name="bioRxiv">
        <title>A rank-normalized archaeal taxonomy based on genome phylogeny resolves widespread incomplete and uneven classifications.</title>
        <authorList>
            <person name="Rinke C."/>
            <person name="Chuvochina M."/>
            <person name="Mussig A.J."/>
            <person name="Chaumeil P.-A."/>
            <person name="Waite D.W."/>
            <person name="Whitman W.B."/>
            <person name="Parks D.H."/>
            <person name="Hugenholtz P."/>
        </authorList>
    </citation>
    <scope>NUCLEOTIDE SEQUENCE</scope>
    <source>
        <strain evidence="2">UBA8834</strain>
    </source>
</reference>
<dbReference type="SUPFAM" id="SSF53146">
    <property type="entry name" value="Nitrogenase accessory factor-like"/>
    <property type="match status" value="1"/>
</dbReference>
<dbReference type="PANTHER" id="PTHR33937">
    <property type="entry name" value="IRON-MOLYBDENUM PROTEIN-RELATED-RELATED"/>
    <property type="match status" value="1"/>
</dbReference>
<protein>
    <submittedName>
        <fullName evidence="2">Dinitrogenase iron-molybdenum cofactor</fullName>
    </submittedName>
</protein>
<gene>
    <name evidence="2" type="ORF">HA331_06175</name>
</gene>
<dbReference type="GeneID" id="1443153"/>
<dbReference type="Proteomes" id="UP000617544">
    <property type="component" value="Unassembled WGS sequence"/>
</dbReference>
<sequence>MRVAIPAEDDRGIKSNVSKHFGRSRYFVFVDIEGEDVKNVEVVEVPFEEHGPGDLPNFIKDHGAKIVLTYGIGRRAIEYFNSLGISVVTGVYGRISDVIKAFIGGKLKIDYDWKEKIEKEH</sequence>
<dbReference type="CDD" id="cd00851">
    <property type="entry name" value="MTH1175"/>
    <property type="match status" value="1"/>
</dbReference>
<dbReference type="InterPro" id="IPR033913">
    <property type="entry name" value="MTH1175_dom"/>
</dbReference>
<dbReference type="AlphaFoldDB" id="A0A832SMZ6"/>
<dbReference type="InterPro" id="IPR051840">
    <property type="entry name" value="NifX/NifY_domain"/>
</dbReference>
<proteinExistence type="predicted"/>
<dbReference type="InterPro" id="IPR003731">
    <property type="entry name" value="Di-Nase_FeMo-co_biosynth"/>
</dbReference>
<dbReference type="OMA" id="EKVCIYT"/>
<dbReference type="RefSeq" id="WP_010884918.1">
    <property type="nucleotide sequence ID" value="NZ_DUJN01000005.1"/>
</dbReference>
<name>A0A832SMZ6_PYRHR</name>
<evidence type="ECO:0000313" key="2">
    <source>
        <dbReference type="EMBL" id="HII61317.1"/>
    </source>
</evidence>
<organism evidence="2 3">
    <name type="scientific">Pyrococcus horikoshii</name>
    <dbReference type="NCBI Taxonomy" id="53953"/>
    <lineage>
        <taxon>Archaea</taxon>
        <taxon>Methanobacteriati</taxon>
        <taxon>Methanobacteriota</taxon>
        <taxon>Thermococci</taxon>
        <taxon>Thermococcales</taxon>
        <taxon>Thermococcaceae</taxon>
        <taxon>Pyrococcus</taxon>
    </lineage>
</organism>
<accession>A0A832SMZ6</accession>
<dbReference type="Pfam" id="PF02579">
    <property type="entry name" value="Nitro_FeMo-Co"/>
    <property type="match status" value="1"/>
</dbReference>
<dbReference type="Gene3D" id="3.30.420.130">
    <property type="entry name" value="Dinitrogenase iron-molybdenum cofactor biosynthesis domain"/>
    <property type="match status" value="1"/>
</dbReference>
<dbReference type="PANTHER" id="PTHR33937:SF2">
    <property type="entry name" value="DINITROGENASE IRON-MOLYBDENUM COFACTOR BIOSYNTHESIS DOMAIN-CONTAINING PROTEIN"/>
    <property type="match status" value="1"/>
</dbReference>
<dbReference type="SMR" id="A0A832SMZ6"/>
<dbReference type="InterPro" id="IPR036105">
    <property type="entry name" value="DiNase_FeMo-co_biosyn_sf"/>
</dbReference>
<evidence type="ECO:0000313" key="3">
    <source>
        <dbReference type="Proteomes" id="UP000617544"/>
    </source>
</evidence>
<evidence type="ECO:0000259" key="1">
    <source>
        <dbReference type="Pfam" id="PF02579"/>
    </source>
</evidence>
<comment type="caution">
    <text evidence="2">The sequence shown here is derived from an EMBL/GenBank/DDBJ whole genome shotgun (WGS) entry which is preliminary data.</text>
</comment>
<feature type="domain" description="Dinitrogenase iron-molybdenum cofactor biosynthesis" evidence="1">
    <location>
        <begin position="15"/>
        <end position="103"/>
    </location>
</feature>